<reference evidence="7 8" key="1">
    <citation type="submission" date="2018-10" db="EMBL/GenBank/DDBJ databases">
        <title>Genomic Encyclopedia of Type Strains, Phase IV (KMG-IV): sequencing the most valuable type-strain genomes for metagenomic binning, comparative biology and taxonomic classification.</title>
        <authorList>
            <person name="Goeker M."/>
        </authorList>
    </citation>
    <scope>NUCLEOTIDE SEQUENCE [LARGE SCALE GENOMIC DNA]</scope>
    <source>
        <strain evidence="7 8">DSM 25080</strain>
    </source>
</reference>
<dbReference type="PANTHER" id="PTHR42770:SF11">
    <property type="entry name" value="INNER MEMBRANE TRANSPORT PROTEIN YBAT"/>
    <property type="match status" value="1"/>
</dbReference>
<evidence type="ECO:0000313" key="7">
    <source>
        <dbReference type="EMBL" id="RMA82602.1"/>
    </source>
</evidence>
<evidence type="ECO:0000313" key="8">
    <source>
        <dbReference type="Proteomes" id="UP000267187"/>
    </source>
</evidence>
<evidence type="ECO:0000256" key="4">
    <source>
        <dbReference type="ARBA" id="ARBA00022989"/>
    </source>
</evidence>
<feature type="transmembrane region" description="Helical" evidence="6">
    <location>
        <begin position="41"/>
        <end position="65"/>
    </location>
</feature>
<keyword evidence="8" id="KW-1185">Reference proteome</keyword>
<feature type="transmembrane region" description="Helical" evidence="6">
    <location>
        <begin position="149"/>
        <end position="170"/>
    </location>
</feature>
<comment type="caution">
    <text evidence="7">The sequence shown here is derived from an EMBL/GenBank/DDBJ whole genome shotgun (WGS) entry which is preliminary data.</text>
</comment>
<feature type="transmembrane region" description="Helical" evidence="6">
    <location>
        <begin position="275"/>
        <end position="304"/>
    </location>
</feature>
<sequence length="412" mass="43734">MEHRSELKLKRNIGTGLLTLYGLGTILGAGIYILVGKVAGYAGIYAPAAFLLAALLATLSGYSYAKLSARYPKSAGEVVYVQNAFHLSALSRAVGWLVVLTGVVSAATITRGFVGYLQVFIDVPYVLAITGLVLIMTLLAIWGAAESVIATSIATILGLIGLAIVLFYSAPHLINHPESFAQLIPPAHDSSLWFGIVLGAFLAFYAFIGFEDIVNMAEEVKEPEKAMPTAIMLAIIVSSLLYVLVAIAAVSQLSIEALRTSSAPLADVMQQHSPTAARVVSLISLAAIINGALVQIIMGSRVLFGMASQGLAPQQFAVIHASRRTPYVSTAVIGSVVWVLASGFELTLLAKITSFIIIVIFFLVNVSLLRLIKRDPSLEANPLIPALGALICIGFLASQIYQLFTTGFMVSH</sequence>
<feature type="transmembrane region" description="Helical" evidence="6">
    <location>
        <begin position="383"/>
        <end position="404"/>
    </location>
</feature>
<dbReference type="Pfam" id="PF13520">
    <property type="entry name" value="AA_permease_2"/>
    <property type="match status" value="1"/>
</dbReference>
<dbReference type="AlphaFoldDB" id="A0A3M0AUG7"/>
<feature type="transmembrane region" description="Helical" evidence="6">
    <location>
        <begin position="231"/>
        <end position="255"/>
    </location>
</feature>
<comment type="subcellular location">
    <subcellularLocation>
        <location evidence="1">Cell membrane</location>
        <topology evidence="1">Multi-pass membrane protein</topology>
    </subcellularLocation>
</comment>
<dbReference type="PIRSF" id="PIRSF006060">
    <property type="entry name" value="AA_transporter"/>
    <property type="match status" value="1"/>
</dbReference>
<dbReference type="GO" id="GO:0005886">
    <property type="term" value="C:plasma membrane"/>
    <property type="evidence" value="ECO:0007669"/>
    <property type="project" value="UniProtKB-SubCell"/>
</dbReference>
<dbReference type="OrthoDB" id="9804700at2"/>
<gene>
    <name evidence="7" type="ORF">DFR27_0553</name>
</gene>
<feature type="transmembrane region" description="Helical" evidence="6">
    <location>
        <begin position="12"/>
        <end position="35"/>
    </location>
</feature>
<feature type="transmembrane region" description="Helical" evidence="6">
    <location>
        <begin position="190"/>
        <end position="210"/>
    </location>
</feature>
<keyword evidence="4 6" id="KW-1133">Transmembrane helix</keyword>
<feature type="transmembrane region" description="Helical" evidence="6">
    <location>
        <begin position="93"/>
        <end position="117"/>
    </location>
</feature>
<evidence type="ECO:0000256" key="2">
    <source>
        <dbReference type="ARBA" id="ARBA00022475"/>
    </source>
</evidence>
<dbReference type="PANTHER" id="PTHR42770">
    <property type="entry name" value="AMINO ACID TRANSPORTER-RELATED"/>
    <property type="match status" value="1"/>
</dbReference>
<dbReference type="InterPro" id="IPR002293">
    <property type="entry name" value="AA/rel_permease1"/>
</dbReference>
<evidence type="ECO:0000256" key="3">
    <source>
        <dbReference type="ARBA" id="ARBA00022692"/>
    </source>
</evidence>
<protein>
    <submittedName>
        <fullName evidence="7">Amino acid/polyamine/organocation transporter (APC superfamily)</fullName>
    </submittedName>
</protein>
<feature type="transmembrane region" description="Helical" evidence="6">
    <location>
        <begin position="325"/>
        <end position="344"/>
    </location>
</feature>
<dbReference type="InterPro" id="IPR050367">
    <property type="entry name" value="APC_superfamily"/>
</dbReference>
<evidence type="ECO:0000256" key="6">
    <source>
        <dbReference type="SAM" id="Phobius"/>
    </source>
</evidence>
<organism evidence="7 8">
    <name type="scientific">Umboniibacter marinipuniceus</name>
    <dbReference type="NCBI Taxonomy" id="569599"/>
    <lineage>
        <taxon>Bacteria</taxon>
        <taxon>Pseudomonadati</taxon>
        <taxon>Pseudomonadota</taxon>
        <taxon>Gammaproteobacteria</taxon>
        <taxon>Cellvibrionales</taxon>
        <taxon>Cellvibrionaceae</taxon>
        <taxon>Umboniibacter</taxon>
    </lineage>
</organism>
<dbReference type="EMBL" id="REFJ01000001">
    <property type="protein sequence ID" value="RMA82602.1"/>
    <property type="molecule type" value="Genomic_DNA"/>
</dbReference>
<keyword evidence="5 6" id="KW-0472">Membrane</keyword>
<evidence type="ECO:0000256" key="1">
    <source>
        <dbReference type="ARBA" id="ARBA00004651"/>
    </source>
</evidence>
<evidence type="ECO:0000256" key="5">
    <source>
        <dbReference type="ARBA" id="ARBA00023136"/>
    </source>
</evidence>
<proteinExistence type="predicted"/>
<name>A0A3M0AUG7_9GAMM</name>
<dbReference type="Proteomes" id="UP000267187">
    <property type="component" value="Unassembled WGS sequence"/>
</dbReference>
<dbReference type="GO" id="GO:0022857">
    <property type="term" value="F:transmembrane transporter activity"/>
    <property type="evidence" value="ECO:0007669"/>
    <property type="project" value="InterPro"/>
</dbReference>
<accession>A0A3M0AUG7</accession>
<keyword evidence="2" id="KW-1003">Cell membrane</keyword>
<feature type="transmembrane region" description="Helical" evidence="6">
    <location>
        <begin position="350"/>
        <end position="371"/>
    </location>
</feature>
<keyword evidence="3 6" id="KW-0812">Transmembrane</keyword>
<dbReference type="Gene3D" id="1.20.1740.10">
    <property type="entry name" value="Amino acid/polyamine transporter I"/>
    <property type="match status" value="1"/>
</dbReference>
<feature type="transmembrane region" description="Helical" evidence="6">
    <location>
        <begin position="123"/>
        <end position="142"/>
    </location>
</feature>
<dbReference type="RefSeq" id="WP_121875925.1">
    <property type="nucleotide sequence ID" value="NZ_REFJ01000001.1"/>
</dbReference>